<reference evidence="2 3" key="1">
    <citation type="journal article" date="2010" name="Cell">
        <title>The genome of Naegleria gruberi illuminates early eukaryotic versatility.</title>
        <authorList>
            <person name="Fritz-Laylin L.K."/>
            <person name="Prochnik S.E."/>
            <person name="Ginger M.L."/>
            <person name="Dacks J.B."/>
            <person name="Carpenter M.L."/>
            <person name="Field M.C."/>
            <person name="Kuo A."/>
            <person name="Paredez A."/>
            <person name="Chapman J."/>
            <person name="Pham J."/>
            <person name="Shu S."/>
            <person name="Neupane R."/>
            <person name="Cipriano M."/>
            <person name="Mancuso J."/>
            <person name="Tu H."/>
            <person name="Salamov A."/>
            <person name="Lindquist E."/>
            <person name="Shapiro H."/>
            <person name="Lucas S."/>
            <person name="Grigoriev I.V."/>
            <person name="Cande W.Z."/>
            <person name="Fulton C."/>
            <person name="Rokhsar D.S."/>
            <person name="Dawson S.C."/>
        </authorList>
    </citation>
    <scope>NUCLEOTIDE SEQUENCE [LARGE SCALE GENOMIC DNA]</scope>
    <source>
        <strain evidence="2 3">NEG-M</strain>
    </source>
</reference>
<dbReference type="OMA" id="NANFECE"/>
<proteinExistence type="inferred from homology"/>
<dbReference type="GeneID" id="8851634"/>
<dbReference type="InterPro" id="IPR009772">
    <property type="entry name" value="CDC123"/>
</dbReference>
<dbReference type="AlphaFoldDB" id="D2VMI5"/>
<accession>D2VMI5</accession>
<organism evidence="3">
    <name type="scientific">Naegleria gruberi</name>
    <name type="common">Amoeba</name>
    <dbReference type="NCBI Taxonomy" id="5762"/>
    <lineage>
        <taxon>Eukaryota</taxon>
        <taxon>Discoba</taxon>
        <taxon>Heterolobosea</taxon>
        <taxon>Tetramitia</taxon>
        <taxon>Eutetramitia</taxon>
        <taxon>Vahlkampfiidae</taxon>
        <taxon>Naegleria</taxon>
    </lineage>
</organism>
<dbReference type="VEuPathDB" id="AmoebaDB:NAEGRDRAFT_50779"/>
<keyword evidence="3" id="KW-1185">Reference proteome</keyword>
<dbReference type="Proteomes" id="UP000006671">
    <property type="component" value="Unassembled WGS sequence"/>
</dbReference>
<dbReference type="PANTHER" id="PTHR15323">
    <property type="entry name" value="D123 PROTEIN"/>
    <property type="match status" value="1"/>
</dbReference>
<dbReference type="OrthoDB" id="360540at2759"/>
<dbReference type="InParanoid" id="D2VMI5"/>
<gene>
    <name evidence="2" type="ORF">NAEGRDRAFT_50779</name>
</gene>
<evidence type="ECO:0000256" key="1">
    <source>
        <dbReference type="ARBA" id="ARBA00011047"/>
    </source>
</evidence>
<dbReference type="Pfam" id="PF07065">
    <property type="entry name" value="D123"/>
    <property type="match status" value="1"/>
</dbReference>
<sequence length="404" mass="46934">MSSFLDDIRSGVSLRKTNTKSKQSTNSRMICSSDDDYQHLLEETNFDTYFKVIEPFSFRSLQMTLERSEIKALIDENEKFKKCEFPQNEKDNVVEYDEWKVGENAKILNNLADRISSKMKEMEELSGRSGVFIRLSTLSPKDAAINRKGFVKLIHEEYLNILKESELLDDKSLDKSEKTNIIMYALYRASISILKIYNGHEAIQLLIESKRAQQEFKAMLDSPTKSPLDLIIREVCLLVMNFQFVKVLCNYFEKWNDFDVAHEFRAFVYNRKITGLTQYNPVVYFPTLFKQKDQIKHLIISFILENIVNNAELPISNYAIDIILVKDMTNGNLIVKIVELNPLAEFTGTVLFSWEEDREILMGDCNANFECEFRMLNGVAKFAAVNCGPEWQVALKKLHQYFLQ</sequence>
<dbReference type="KEGG" id="ngr:NAEGRDRAFT_50779"/>
<dbReference type="STRING" id="5762.D2VMI5"/>
<dbReference type="RefSeq" id="XP_002674813.1">
    <property type="nucleotide sequence ID" value="XM_002674767.1"/>
</dbReference>
<dbReference type="PANTHER" id="PTHR15323:SF6">
    <property type="entry name" value="CELL DIVISION CYCLE PROTEIN 123 HOMOLOG"/>
    <property type="match status" value="1"/>
</dbReference>
<comment type="similarity">
    <text evidence="1">Belongs to the CDC123 family.</text>
</comment>
<evidence type="ECO:0000313" key="3">
    <source>
        <dbReference type="Proteomes" id="UP000006671"/>
    </source>
</evidence>
<dbReference type="GO" id="GO:0005737">
    <property type="term" value="C:cytoplasm"/>
    <property type="evidence" value="ECO:0007669"/>
    <property type="project" value="TreeGrafter"/>
</dbReference>
<evidence type="ECO:0000313" key="2">
    <source>
        <dbReference type="EMBL" id="EFC42069.1"/>
    </source>
</evidence>
<dbReference type="EMBL" id="GG738882">
    <property type="protein sequence ID" value="EFC42069.1"/>
    <property type="molecule type" value="Genomic_DNA"/>
</dbReference>
<name>D2VMI5_NAEGR</name>
<protein>
    <submittedName>
        <fullName evidence="2">Predicted protein</fullName>
    </submittedName>
</protein>